<dbReference type="GO" id="GO:0006935">
    <property type="term" value="P:chemotaxis"/>
    <property type="evidence" value="ECO:0007669"/>
    <property type="project" value="InterPro"/>
</dbReference>
<dbReference type="Gene3D" id="2.30.30.40">
    <property type="entry name" value="SH3 Domains"/>
    <property type="match status" value="1"/>
</dbReference>
<feature type="region of interest" description="Disordered" evidence="1">
    <location>
        <begin position="1"/>
        <end position="22"/>
    </location>
</feature>
<dbReference type="Proteomes" id="UP000000646">
    <property type="component" value="Chromosome"/>
</dbReference>
<organism evidence="3 4">
    <name type="scientific">Campylobacter jejuni subsp. jejuni serotype O:23/36 (strain 81-176)</name>
    <dbReference type="NCBI Taxonomy" id="354242"/>
    <lineage>
        <taxon>Bacteria</taxon>
        <taxon>Pseudomonadati</taxon>
        <taxon>Campylobacterota</taxon>
        <taxon>Epsilonproteobacteria</taxon>
        <taxon>Campylobacterales</taxon>
        <taxon>Campylobacteraceae</taxon>
        <taxon>Campylobacter</taxon>
    </lineage>
</organism>
<gene>
    <name evidence="3" type="primary">cheW</name>
    <name evidence="3" type="ordered locus">CJJ81176_0309</name>
</gene>
<dbReference type="eggNOG" id="COG0835">
    <property type="taxonomic scope" value="Bacteria"/>
</dbReference>
<dbReference type="InterPro" id="IPR036061">
    <property type="entry name" value="CheW-like_dom_sf"/>
</dbReference>
<dbReference type="KEGG" id="cjj:CJJ81176_0309"/>
<dbReference type="InterPro" id="IPR039315">
    <property type="entry name" value="CheW"/>
</dbReference>
<sequence>MSNEKLEQILQKQQTQMAGPDVDQREDDIIQLVGFVVGDEEYAIPILNIQEIIKPIEYTRVPSVPDYVLGVFNMRGNVMPLIDLAQRFHLGSSKMTPQTRYIVLRGETNGTGVGGNAGFVIDRLTEAIKIHRNRIDPPPETLVKDKGMIYGIGKRDENILTILKVEALLKREF</sequence>
<feature type="domain" description="CheW-like" evidence="2">
    <location>
        <begin position="29"/>
        <end position="173"/>
    </location>
</feature>
<dbReference type="GO" id="GO:0005829">
    <property type="term" value="C:cytosol"/>
    <property type="evidence" value="ECO:0007669"/>
    <property type="project" value="TreeGrafter"/>
</dbReference>
<dbReference type="PROSITE" id="PS50851">
    <property type="entry name" value="CHEW"/>
    <property type="match status" value="1"/>
</dbReference>
<dbReference type="AlphaFoldDB" id="A0A0H3PAG7"/>
<proteinExistence type="predicted"/>
<name>A0A0H3PAG7_CAMJJ</name>
<dbReference type="SUPFAM" id="SSF50341">
    <property type="entry name" value="CheW-like"/>
    <property type="match status" value="1"/>
</dbReference>
<dbReference type="Gene3D" id="2.40.50.180">
    <property type="entry name" value="CheA-289, Domain 4"/>
    <property type="match status" value="1"/>
</dbReference>
<evidence type="ECO:0000313" key="3">
    <source>
        <dbReference type="EMBL" id="EAQ73133.1"/>
    </source>
</evidence>
<dbReference type="EMBL" id="CP000538">
    <property type="protein sequence ID" value="EAQ73133.1"/>
    <property type="molecule type" value="Genomic_DNA"/>
</dbReference>
<reference evidence="4" key="1">
    <citation type="submission" date="2006-12" db="EMBL/GenBank/DDBJ databases">
        <authorList>
            <person name="Fouts D.E."/>
            <person name="Nelson K.E."/>
            <person name="Sebastian Y."/>
        </authorList>
    </citation>
    <scope>NUCLEOTIDE SEQUENCE [LARGE SCALE GENOMIC DNA]</scope>
    <source>
        <strain evidence="4">81-176</strain>
    </source>
</reference>
<dbReference type="RefSeq" id="WP_002826355.1">
    <property type="nucleotide sequence ID" value="NC_008787.1"/>
</dbReference>
<dbReference type="PANTHER" id="PTHR22617:SF23">
    <property type="entry name" value="CHEMOTAXIS PROTEIN CHEW"/>
    <property type="match status" value="1"/>
</dbReference>
<evidence type="ECO:0000259" key="2">
    <source>
        <dbReference type="PROSITE" id="PS50851"/>
    </source>
</evidence>
<dbReference type="HOGENOM" id="CLU_048995_3_1_7"/>
<dbReference type="SMART" id="SM00260">
    <property type="entry name" value="CheW"/>
    <property type="match status" value="1"/>
</dbReference>
<accession>A0A0H3PAG7</accession>
<dbReference type="GO" id="GO:0007165">
    <property type="term" value="P:signal transduction"/>
    <property type="evidence" value="ECO:0007669"/>
    <property type="project" value="InterPro"/>
</dbReference>
<dbReference type="Pfam" id="PF01584">
    <property type="entry name" value="CheW"/>
    <property type="match status" value="1"/>
</dbReference>
<evidence type="ECO:0000256" key="1">
    <source>
        <dbReference type="SAM" id="MobiDB-lite"/>
    </source>
</evidence>
<dbReference type="InterPro" id="IPR002545">
    <property type="entry name" value="CheW-lke_dom"/>
</dbReference>
<protein>
    <submittedName>
        <fullName evidence="3">Purine-binding chemotaxis protein CheW</fullName>
    </submittedName>
</protein>
<evidence type="ECO:0000313" key="4">
    <source>
        <dbReference type="Proteomes" id="UP000000646"/>
    </source>
</evidence>
<dbReference type="PANTHER" id="PTHR22617">
    <property type="entry name" value="CHEMOTAXIS SENSOR HISTIDINE KINASE-RELATED"/>
    <property type="match status" value="1"/>
</dbReference>